<dbReference type="EMBL" id="KQ415935">
    <property type="protein sequence ID" value="KOF99578.1"/>
    <property type="molecule type" value="Genomic_DNA"/>
</dbReference>
<gene>
    <name evidence="2" type="ORF">OCBIM_22014844mg</name>
</gene>
<dbReference type="AlphaFoldDB" id="A0A0L8IDK1"/>
<organism evidence="2">
    <name type="scientific">Octopus bimaculoides</name>
    <name type="common">California two-spotted octopus</name>
    <dbReference type="NCBI Taxonomy" id="37653"/>
    <lineage>
        <taxon>Eukaryota</taxon>
        <taxon>Metazoa</taxon>
        <taxon>Spiralia</taxon>
        <taxon>Lophotrochozoa</taxon>
        <taxon>Mollusca</taxon>
        <taxon>Cephalopoda</taxon>
        <taxon>Coleoidea</taxon>
        <taxon>Octopodiformes</taxon>
        <taxon>Octopoda</taxon>
        <taxon>Incirrata</taxon>
        <taxon>Octopodidae</taxon>
        <taxon>Octopus</taxon>
    </lineage>
</organism>
<evidence type="ECO:0000256" key="1">
    <source>
        <dbReference type="SAM" id="Phobius"/>
    </source>
</evidence>
<name>A0A0L8IDK1_OCTBM</name>
<reference evidence="2" key="1">
    <citation type="submission" date="2015-07" db="EMBL/GenBank/DDBJ databases">
        <title>MeaNS - Measles Nucleotide Surveillance Program.</title>
        <authorList>
            <person name="Tran T."/>
            <person name="Druce J."/>
        </authorList>
    </citation>
    <scope>NUCLEOTIDE SEQUENCE</scope>
    <source>
        <strain evidence="2">UCB-OBI-ISO-001</strain>
        <tissue evidence="2">Gonad</tissue>
    </source>
</reference>
<sequence>MNSSLFAVFYAGNVTGIFSFCLSDSVMQNLLFLLHSFTHRMLSTPTNDCRFFQNMYLESSKKLNLFNVFFIHFCKFAIQTLVVFLITSSKMELLTVRELSES</sequence>
<evidence type="ECO:0000313" key="2">
    <source>
        <dbReference type="EMBL" id="KOF99578.1"/>
    </source>
</evidence>
<accession>A0A0L8IDK1</accession>
<keyword evidence="1" id="KW-0812">Transmembrane</keyword>
<feature type="transmembrane region" description="Helical" evidence="1">
    <location>
        <begin position="6"/>
        <end position="34"/>
    </location>
</feature>
<protein>
    <submittedName>
        <fullName evidence="2">Uncharacterized protein</fullName>
    </submittedName>
</protein>
<keyword evidence="1" id="KW-1133">Transmembrane helix</keyword>
<keyword evidence="1" id="KW-0472">Membrane</keyword>
<feature type="transmembrane region" description="Helical" evidence="1">
    <location>
        <begin position="65"/>
        <end position="86"/>
    </location>
</feature>
<proteinExistence type="predicted"/>